<name>A0A5C8USL7_9MICO</name>
<proteinExistence type="predicted"/>
<gene>
    <name evidence="1" type="ORF">FVP33_10440</name>
</gene>
<dbReference type="SUPFAM" id="SSF56235">
    <property type="entry name" value="N-terminal nucleophile aminohydrolases (Ntn hydrolases)"/>
    <property type="match status" value="1"/>
</dbReference>
<dbReference type="InterPro" id="IPR052896">
    <property type="entry name" value="GGT-like_enzyme"/>
</dbReference>
<dbReference type="Pfam" id="PF01019">
    <property type="entry name" value="G_glu_transpept"/>
    <property type="match status" value="1"/>
</dbReference>
<evidence type="ECO:0000313" key="2">
    <source>
        <dbReference type="Proteomes" id="UP000321379"/>
    </source>
</evidence>
<accession>A0A5C8USL7</accession>
<dbReference type="AlphaFoldDB" id="A0A5C8USL7"/>
<keyword evidence="2" id="KW-1185">Reference proteome</keyword>
<dbReference type="InterPro" id="IPR029055">
    <property type="entry name" value="Ntn_hydrolases_N"/>
</dbReference>
<protein>
    <submittedName>
        <fullName evidence="1">Tyramine oxidase</fullName>
    </submittedName>
</protein>
<dbReference type="PRINTS" id="PR01210">
    <property type="entry name" value="GGTRANSPTASE"/>
</dbReference>
<dbReference type="Proteomes" id="UP000321379">
    <property type="component" value="Unassembled WGS sequence"/>
</dbReference>
<comment type="caution">
    <text evidence="1">The sequence shown here is derived from an EMBL/GenBank/DDBJ whole genome shotgun (WGS) entry which is preliminary data.</text>
</comment>
<dbReference type="PANTHER" id="PTHR43881:SF1">
    <property type="entry name" value="GAMMA-GLUTAMYLTRANSPEPTIDASE (AFU_ORTHOLOGUE AFUA_4G13580)"/>
    <property type="match status" value="1"/>
</dbReference>
<dbReference type="Gene3D" id="3.60.20.40">
    <property type="match status" value="1"/>
</dbReference>
<dbReference type="PANTHER" id="PTHR43881">
    <property type="entry name" value="GAMMA-GLUTAMYLTRANSPEPTIDASE (AFU_ORTHOLOGUE AFUA_4G13580)"/>
    <property type="match status" value="1"/>
</dbReference>
<evidence type="ECO:0000313" key="1">
    <source>
        <dbReference type="EMBL" id="TXN30505.1"/>
    </source>
</evidence>
<organism evidence="1 2">
    <name type="scientific">Lacisediminihabitans profunda</name>
    <dbReference type="NCBI Taxonomy" id="2594790"/>
    <lineage>
        <taxon>Bacteria</taxon>
        <taxon>Bacillati</taxon>
        <taxon>Actinomycetota</taxon>
        <taxon>Actinomycetes</taxon>
        <taxon>Micrococcales</taxon>
        <taxon>Microbacteriaceae</taxon>
        <taxon>Lacisediminihabitans</taxon>
    </lineage>
</organism>
<dbReference type="InterPro" id="IPR043137">
    <property type="entry name" value="GGT_ssub_C"/>
</dbReference>
<sequence>MTVAIAAPHRAAIDSARQAVLDGGTAIDAAIAAAVALTVVYPHQCSLGGDLVALVRRGGHTRAVVSVGSAPAAIDVARLATESRMPRQGPDTVTVPGVVAGWLALAELGAVLPLAAAFERAATLADGGTVVSAGLARAIEERRENVLADPGLAEIFTSDGEPLTEGMALPQPALAATLRTLAADPSAMYTGAPAEAIAARIGSLGGSLSPADFAAHRAETTDAVSAEISGTTWFVAPPPTQGLVLFGVLPAALTEAVWSGEEADSDATQRLLAAFVAAADSRQRNLGDPRGGPIDETALLGDSLGEATGAFPRPGHALGDTVAITVQDSDGTVVSLIQSVYQWFGSGILDPATGIVLHNRGSAFSTDPRHPARVGGGLRPPHTLCPLIGDSPELTVAFGCQGGSAQPWILAQVASALMDRHSDPVEVLGRPRWVIGSQDLGHSVLTVVAEPGCEVAVAAGRAQGIAVDRRDGFIDEAGHVQVVRRVPGSLDFDAASDPRADGSVAIVRVPRGLAEFTPQGES</sequence>
<dbReference type="EMBL" id="VRMG01000007">
    <property type="protein sequence ID" value="TXN30505.1"/>
    <property type="molecule type" value="Genomic_DNA"/>
</dbReference>
<reference evidence="1 2" key="1">
    <citation type="submission" date="2019-08" db="EMBL/GenBank/DDBJ databases">
        <title>Bacterial whole genome sequence for Glaciihabitans sp. CHu50b-6-2.</title>
        <authorList>
            <person name="Jin L."/>
        </authorList>
    </citation>
    <scope>NUCLEOTIDE SEQUENCE [LARGE SCALE GENOMIC DNA]</scope>
    <source>
        <strain evidence="1 2">CHu50b-6-2</strain>
    </source>
</reference>